<evidence type="ECO:0000313" key="2">
    <source>
        <dbReference type="Proteomes" id="UP000887581"/>
    </source>
</evidence>
<dbReference type="InterPro" id="IPR006150">
    <property type="entry name" value="Cys_repeat_1"/>
</dbReference>
<keyword evidence="2" id="KW-1185">Reference proteome</keyword>
<accession>A0A915PLT9</accession>
<organism evidence="2 3">
    <name type="scientific">Setaria digitata</name>
    <dbReference type="NCBI Taxonomy" id="48799"/>
    <lineage>
        <taxon>Eukaryota</taxon>
        <taxon>Metazoa</taxon>
        <taxon>Ecdysozoa</taxon>
        <taxon>Nematoda</taxon>
        <taxon>Chromadorea</taxon>
        <taxon>Rhabditida</taxon>
        <taxon>Spirurina</taxon>
        <taxon>Spiruromorpha</taxon>
        <taxon>Filarioidea</taxon>
        <taxon>Setariidae</taxon>
        <taxon>Setaria</taxon>
    </lineage>
</organism>
<dbReference type="GO" id="GO:0004867">
    <property type="term" value="F:serine-type endopeptidase inhibitor activity"/>
    <property type="evidence" value="ECO:0007669"/>
    <property type="project" value="InterPro"/>
</dbReference>
<dbReference type="CDD" id="cd22593">
    <property type="entry name" value="Kunitz_conkunitzin"/>
    <property type="match status" value="1"/>
</dbReference>
<dbReference type="InterPro" id="IPR036880">
    <property type="entry name" value="Kunitz_BPTI_sf"/>
</dbReference>
<evidence type="ECO:0000313" key="3">
    <source>
        <dbReference type="WBParaSite" id="sdigi.contig238.g6533.t1"/>
    </source>
</evidence>
<feature type="domain" description="BPTI/Kunitz inhibitor" evidence="1">
    <location>
        <begin position="79"/>
        <end position="129"/>
    </location>
</feature>
<reference evidence="3" key="1">
    <citation type="submission" date="2022-11" db="UniProtKB">
        <authorList>
            <consortium name="WormBaseParasite"/>
        </authorList>
    </citation>
    <scope>IDENTIFICATION</scope>
</reference>
<evidence type="ECO:0000259" key="1">
    <source>
        <dbReference type="PROSITE" id="PS50279"/>
    </source>
</evidence>
<dbReference type="Gene3D" id="4.10.410.10">
    <property type="entry name" value="Pancreatic trypsin inhibitor Kunitz domain"/>
    <property type="match status" value="1"/>
</dbReference>
<dbReference type="SUPFAM" id="SSF57362">
    <property type="entry name" value="BPTI-like"/>
    <property type="match status" value="1"/>
</dbReference>
<dbReference type="SMART" id="SM00131">
    <property type="entry name" value="KU"/>
    <property type="match status" value="1"/>
</dbReference>
<dbReference type="Proteomes" id="UP000887581">
    <property type="component" value="Unplaced"/>
</dbReference>
<dbReference type="AlphaFoldDB" id="A0A915PLT9"/>
<dbReference type="InterPro" id="IPR028150">
    <property type="entry name" value="Lustrin_cystein"/>
</dbReference>
<protein>
    <submittedName>
        <fullName evidence="3">BPTI/Kunitz inhibitor domain-containing protein</fullName>
    </submittedName>
</protein>
<sequence length="230" mass="25716">MRNSENPAYICSNFPDFSLLPIIRISLVESNICSGAEELRLDDRRFVHCNNASCPESYYCHIGNDVRSTVCCRRLGNLCSQQLLSGTGGAHLVRWYYDIAKDRCLKFYYSGLGGNENNFLSKTECEKTCPGLKYYCAKGTPLITAGKIMYCDTHTACPEGYICHKPSHIASSPVCCPNLGVLWLLPIEPNTEAMTLRLGSYPMTMLSQKLRPFGNGENLNHFLKPCDNIC</sequence>
<dbReference type="SMART" id="SM00289">
    <property type="entry name" value="WR1"/>
    <property type="match status" value="2"/>
</dbReference>
<name>A0A915PLT9_9BILA</name>
<dbReference type="Pfam" id="PF00014">
    <property type="entry name" value="Kunitz_BPTI"/>
    <property type="match status" value="1"/>
</dbReference>
<proteinExistence type="predicted"/>
<dbReference type="InterPro" id="IPR053014">
    <property type="entry name" value="Cuticle_assoc_divergent"/>
</dbReference>
<dbReference type="InterPro" id="IPR002223">
    <property type="entry name" value="Kunitz_BPTI"/>
</dbReference>
<dbReference type="PANTHER" id="PTHR46339">
    <property type="entry name" value="PROTEIN CBG15282-RELATED"/>
    <property type="match status" value="1"/>
</dbReference>
<dbReference type="PROSITE" id="PS50279">
    <property type="entry name" value="BPTI_KUNITZ_2"/>
    <property type="match status" value="1"/>
</dbReference>
<dbReference type="Pfam" id="PF14625">
    <property type="entry name" value="Lustrin_cystein"/>
    <property type="match status" value="2"/>
</dbReference>
<dbReference type="WBParaSite" id="sdigi.contig238.g6533.t1">
    <property type="protein sequence ID" value="sdigi.contig238.g6533.t1"/>
    <property type="gene ID" value="sdigi.contig238.g6533"/>
</dbReference>
<dbReference type="PANTHER" id="PTHR46339:SF2">
    <property type="entry name" value="BPTI_KUNITZ INHIBITOR DOMAIN-CONTAINING PROTEIN"/>
    <property type="match status" value="1"/>
</dbReference>